<evidence type="ECO:0000256" key="1">
    <source>
        <dbReference type="SAM" id="Phobius"/>
    </source>
</evidence>
<proteinExistence type="predicted"/>
<keyword evidence="3" id="KW-1185">Reference proteome</keyword>
<protein>
    <submittedName>
        <fullName evidence="2">Uncharacterized protein</fullName>
    </submittedName>
</protein>
<keyword evidence="1" id="KW-0472">Membrane</keyword>
<dbReference type="VEuPathDB" id="FungiDB:P168DRAFT_18333"/>
<feature type="transmembrane region" description="Helical" evidence="1">
    <location>
        <begin position="76"/>
        <end position="98"/>
    </location>
</feature>
<accession>A0A2I1DF87</accession>
<name>A0A2I1DF87_ASPC2</name>
<gene>
    <name evidence="2" type="ORF">P168DRAFT_18333</name>
</gene>
<dbReference type="EMBL" id="MSFM01000001">
    <property type="protein sequence ID" value="PKY08542.1"/>
    <property type="molecule type" value="Genomic_DNA"/>
</dbReference>
<evidence type="ECO:0000313" key="3">
    <source>
        <dbReference type="Proteomes" id="UP000234254"/>
    </source>
</evidence>
<organism evidence="2 3">
    <name type="scientific">Aspergillus campestris (strain IBT 28561)</name>
    <dbReference type="NCBI Taxonomy" id="1392248"/>
    <lineage>
        <taxon>Eukaryota</taxon>
        <taxon>Fungi</taxon>
        <taxon>Dikarya</taxon>
        <taxon>Ascomycota</taxon>
        <taxon>Pezizomycotina</taxon>
        <taxon>Eurotiomycetes</taxon>
        <taxon>Eurotiomycetidae</taxon>
        <taxon>Eurotiales</taxon>
        <taxon>Aspergillaceae</taxon>
        <taxon>Aspergillus</taxon>
        <taxon>Aspergillus subgen. Circumdati</taxon>
    </lineage>
</organism>
<sequence length="148" mass="16345">MLSWWLESIQSLPASPSSVAYLAASRCFDPSPSLPQVPGIYCLRWFLSCLISILRMRASSPVWDHPKNVQNTGKNVAVVVSIHLSGVIDLLTIAVAILPKPYFHLEPHTARIPYLCPPGYPRVTELTRLIIGIALEASIAPSKDFLVR</sequence>
<evidence type="ECO:0000313" key="2">
    <source>
        <dbReference type="EMBL" id="PKY08542.1"/>
    </source>
</evidence>
<reference evidence="2" key="1">
    <citation type="submission" date="2016-12" db="EMBL/GenBank/DDBJ databases">
        <title>The genomes of Aspergillus section Nigri reveals drivers in fungal speciation.</title>
        <authorList>
            <consortium name="DOE Joint Genome Institute"/>
            <person name="Vesth T.C."/>
            <person name="Nybo J."/>
            <person name="Theobald S."/>
            <person name="Brandl J."/>
            <person name="Frisvad J.C."/>
            <person name="Nielsen K.F."/>
            <person name="Lyhne E.K."/>
            <person name="Kogle M.E."/>
            <person name="Kuo A."/>
            <person name="Riley R."/>
            <person name="Clum A."/>
            <person name="Nolan M."/>
            <person name="Lipzen A."/>
            <person name="Salamov A."/>
            <person name="Henrissat B."/>
            <person name="Wiebenga A."/>
            <person name="De vries R.P."/>
            <person name="Grigoriev I.V."/>
            <person name="Mortensen U.H."/>
            <person name="Andersen M.R."/>
            <person name="Baker S.E."/>
        </authorList>
    </citation>
    <scope>NUCLEOTIDE SEQUENCE</scope>
    <source>
        <strain evidence="2">IBT 28561</strain>
    </source>
</reference>
<comment type="caution">
    <text evidence="2">The sequence shown here is derived from an EMBL/GenBank/DDBJ whole genome shotgun (WGS) entry which is preliminary data.</text>
</comment>
<keyword evidence="1" id="KW-0812">Transmembrane</keyword>
<dbReference type="AlphaFoldDB" id="A0A2I1DF87"/>
<dbReference type="Proteomes" id="UP000234254">
    <property type="component" value="Unassembled WGS sequence"/>
</dbReference>
<dbReference type="GeneID" id="36540482"/>
<keyword evidence="1" id="KW-1133">Transmembrane helix</keyword>
<dbReference type="RefSeq" id="XP_024697136.1">
    <property type="nucleotide sequence ID" value="XM_024832958.1"/>
</dbReference>